<sequence>MVNPLLLELQQAQSGQHIEVCKKWGLGLYPTFCNLQIQAAMPGDKESTQKAGMKDVPGDSQEVMLGMDHVFKRDNGLAGKSEAGEEGTGSQRDNDEHTAGEETRETRNAVVQGGELDVNGNGLQNY</sequence>
<protein>
    <submittedName>
        <fullName evidence="2">Uncharacterized protein</fullName>
    </submittedName>
</protein>
<feature type="region of interest" description="Disordered" evidence="1">
    <location>
        <begin position="72"/>
        <end position="126"/>
    </location>
</feature>
<keyword evidence="3" id="KW-1185">Reference proteome</keyword>
<feature type="compositionally biased region" description="Basic and acidic residues" evidence="1">
    <location>
        <begin position="92"/>
        <end position="107"/>
    </location>
</feature>
<name>A0ABP0WKS8_9BRYO</name>
<dbReference type="Proteomes" id="UP001497444">
    <property type="component" value="Chromosome 18"/>
</dbReference>
<evidence type="ECO:0000313" key="2">
    <source>
        <dbReference type="EMBL" id="CAK9266323.1"/>
    </source>
</evidence>
<accession>A0ABP0WKS8</accession>
<proteinExistence type="predicted"/>
<gene>
    <name evidence="2" type="ORF">CSSPJE1EN1_LOCUS11801</name>
</gene>
<reference evidence="2" key="1">
    <citation type="submission" date="2024-02" db="EMBL/GenBank/DDBJ databases">
        <authorList>
            <consortium name="ELIXIR-Norway"/>
            <consortium name="Elixir Norway"/>
        </authorList>
    </citation>
    <scope>NUCLEOTIDE SEQUENCE</scope>
</reference>
<evidence type="ECO:0000256" key="1">
    <source>
        <dbReference type="SAM" id="MobiDB-lite"/>
    </source>
</evidence>
<evidence type="ECO:0000313" key="3">
    <source>
        <dbReference type="Proteomes" id="UP001497444"/>
    </source>
</evidence>
<organism evidence="2 3">
    <name type="scientific">Sphagnum jensenii</name>
    <dbReference type="NCBI Taxonomy" id="128206"/>
    <lineage>
        <taxon>Eukaryota</taxon>
        <taxon>Viridiplantae</taxon>
        <taxon>Streptophyta</taxon>
        <taxon>Embryophyta</taxon>
        <taxon>Bryophyta</taxon>
        <taxon>Sphagnophytina</taxon>
        <taxon>Sphagnopsida</taxon>
        <taxon>Sphagnales</taxon>
        <taxon>Sphagnaceae</taxon>
        <taxon>Sphagnum</taxon>
    </lineage>
</organism>
<dbReference type="EMBL" id="OZ020113">
    <property type="protein sequence ID" value="CAK9266323.1"/>
    <property type="molecule type" value="Genomic_DNA"/>
</dbReference>